<dbReference type="AlphaFoldDB" id="A0A0J1HXH9"/>
<keyword evidence="1" id="KW-0812">Transmembrane</keyword>
<organism evidence="2 3">
    <name type="scientific">Bacillus anthracis</name>
    <name type="common">anthrax bacterium</name>
    <dbReference type="NCBI Taxonomy" id="1392"/>
    <lineage>
        <taxon>Bacteria</taxon>
        <taxon>Bacillati</taxon>
        <taxon>Bacillota</taxon>
        <taxon>Bacilli</taxon>
        <taxon>Bacillales</taxon>
        <taxon>Bacillaceae</taxon>
        <taxon>Bacillus</taxon>
        <taxon>Bacillus cereus group</taxon>
    </lineage>
</organism>
<dbReference type="RefSeq" id="WP_047956688.1">
    <property type="nucleotide sequence ID" value="NZ_LDPG01000007.1"/>
</dbReference>
<feature type="transmembrane region" description="Helical" evidence="1">
    <location>
        <begin position="20"/>
        <end position="38"/>
    </location>
</feature>
<dbReference type="PATRIC" id="fig|1392.242.peg.5744"/>
<evidence type="ECO:0000313" key="2">
    <source>
        <dbReference type="EMBL" id="KLV18393.1"/>
    </source>
</evidence>
<protein>
    <submittedName>
        <fullName evidence="2">Uncharacterized protein</fullName>
    </submittedName>
</protein>
<dbReference type="Proteomes" id="UP000035904">
    <property type="component" value="Unassembled WGS sequence"/>
</dbReference>
<dbReference type="EMBL" id="LDPG01000007">
    <property type="protein sequence ID" value="KLV18393.1"/>
    <property type="molecule type" value="Genomic_DNA"/>
</dbReference>
<proteinExistence type="predicted"/>
<evidence type="ECO:0000256" key="1">
    <source>
        <dbReference type="SAM" id="Phobius"/>
    </source>
</evidence>
<keyword evidence="1" id="KW-1133">Transmembrane helix</keyword>
<gene>
    <name evidence="2" type="ORF">ABW01_13535</name>
</gene>
<comment type="caution">
    <text evidence="2">The sequence shown here is derived from an EMBL/GenBank/DDBJ whole genome shotgun (WGS) entry which is preliminary data.</text>
</comment>
<keyword evidence="1" id="KW-0472">Membrane</keyword>
<evidence type="ECO:0000313" key="3">
    <source>
        <dbReference type="Proteomes" id="UP000035904"/>
    </source>
</evidence>
<sequence length="122" mass="14132">MNVKIKVNPLWLKRELKETLLEYFVILCSFVIFFNIVYTQDNSVYSQGTLLSSGIMSYLSFENYGIYIPSTPDYFKIITLPLFMIAGIILFVKSLGLLIFIVIIMISKTFQLLIFLLKKIIV</sequence>
<reference evidence="2 3" key="1">
    <citation type="submission" date="2015-05" db="EMBL/GenBank/DDBJ databases">
        <title>Whole genome sequence and identification of bacterial endophytes from Costus igneus.</title>
        <authorList>
            <person name="Lee Y.P."/>
            <person name="Gan H.M."/>
            <person name="Eng W."/>
            <person name="Wheatley M.S."/>
            <person name="Caraballo A."/>
            <person name="Polter S."/>
            <person name="Savka M.A."/>
            <person name="Hudson A.O."/>
        </authorList>
    </citation>
    <scope>NUCLEOTIDE SEQUENCE [LARGE SCALE GENOMIC DNA]</scope>
    <source>
        <strain evidence="2 3">RIT375</strain>
    </source>
</reference>
<accession>A0A0J1HXH9</accession>
<name>A0A0J1HXH9_BACAN</name>